<protein>
    <submittedName>
        <fullName evidence="1">Uncharacterized protein</fullName>
    </submittedName>
</protein>
<organism evidence="1 2">
    <name type="scientific">Dryococelus australis</name>
    <dbReference type="NCBI Taxonomy" id="614101"/>
    <lineage>
        <taxon>Eukaryota</taxon>
        <taxon>Metazoa</taxon>
        <taxon>Ecdysozoa</taxon>
        <taxon>Arthropoda</taxon>
        <taxon>Hexapoda</taxon>
        <taxon>Insecta</taxon>
        <taxon>Pterygota</taxon>
        <taxon>Neoptera</taxon>
        <taxon>Polyneoptera</taxon>
        <taxon>Phasmatodea</taxon>
        <taxon>Verophasmatodea</taxon>
        <taxon>Anareolatae</taxon>
        <taxon>Phasmatidae</taxon>
        <taxon>Eurycanthinae</taxon>
        <taxon>Dryococelus</taxon>
    </lineage>
</organism>
<keyword evidence="2" id="KW-1185">Reference proteome</keyword>
<evidence type="ECO:0000313" key="2">
    <source>
        <dbReference type="Proteomes" id="UP001159363"/>
    </source>
</evidence>
<gene>
    <name evidence="1" type="ORF">PR048_000429</name>
</gene>
<reference evidence="1 2" key="1">
    <citation type="submission" date="2023-02" db="EMBL/GenBank/DDBJ databases">
        <title>LHISI_Scaffold_Assembly.</title>
        <authorList>
            <person name="Stuart O.P."/>
            <person name="Cleave R."/>
            <person name="Magrath M.J.L."/>
            <person name="Mikheyev A.S."/>
        </authorList>
    </citation>
    <scope>NUCLEOTIDE SEQUENCE [LARGE SCALE GENOMIC DNA]</scope>
    <source>
        <strain evidence="1">Daus_M_001</strain>
        <tissue evidence="1">Leg muscle</tissue>
    </source>
</reference>
<dbReference type="EMBL" id="JARBHB010000001">
    <property type="protein sequence ID" value="KAJ8895104.1"/>
    <property type="molecule type" value="Genomic_DNA"/>
</dbReference>
<dbReference type="Proteomes" id="UP001159363">
    <property type="component" value="Chromosome 1"/>
</dbReference>
<evidence type="ECO:0000313" key="1">
    <source>
        <dbReference type="EMBL" id="KAJ8895104.1"/>
    </source>
</evidence>
<accession>A0ABQ9IFT3</accession>
<name>A0ABQ9IFT3_9NEOP</name>
<proteinExistence type="predicted"/>
<comment type="caution">
    <text evidence="1">The sequence shown here is derived from an EMBL/GenBank/DDBJ whole genome shotgun (WGS) entry which is preliminary data.</text>
</comment>
<sequence>MWGRSVPVARAIPCGDAVAQWIEIYHDRGDVGARIHASHLGEPKVRFQAGSLLSFRMYPKDATDQRVFSWITFIGSQDLDVKNYPNLLLLAFHQGEPGSFRGRFTPGFSHAGIACRTVLLIGGFSRGSTLSPAPSFRCSSILTSISSFSSQDLAVNSRANLFTRLELNCAMSSSLVRSRLCSSRLSYLPPMKLPDGLNSASTLFGREHFAGFGLIRGSNYSPLVLSSQTGIGPWSHTQNATWKFTPAWIQDDRLLAISTAAALWFRLVFIFTEPFNGFLVPQRQPHFQQDDARPRTARVSLTCLRDGSTLPRPASSPEFSAVQNVRDQIGRKLLPAATSVYLEGLSRQLWCDLPQTNNNGRLHASVSDRIVIYLHAADMSAETRNDRAAEIQHQRSTYAPKNPRHGSRERIQIRNCDDRARTNPVQQGLTANGGRAGHGKAPHLEGAFFDRFPKFEGNRSKNAPSRPIRWRKACPHSHKGNLTGEVGTAMVHTVRPNRKWVGRYGCVVLPPDRRAINPDLFDPTTCLHALKPGCTNIIPDPRSNDRSSEPASSLIMIRSRIEFRTTMVQLGIRPLPGRQTPRLSAGPDHPVWHALYECLQDIHGDSSPFLLQPFHELSNGFWPHLTSPHPAIQFVPNMFYRVEVGALGGPVQSANIVVGKPRGAPYALKLRCDWPVYETWCGTCHQMKGRVQLPNLVRNMAVQGGKCQDGCRTSPYTGRYGGPCTSFYGIWYRAISL</sequence>